<dbReference type="EMBL" id="JAUEPP010000008">
    <property type="protein sequence ID" value="KAK3338469.1"/>
    <property type="molecule type" value="Genomic_DNA"/>
</dbReference>
<proteinExistence type="predicted"/>
<protein>
    <submittedName>
        <fullName evidence="1">Uncharacterized protein</fullName>
    </submittedName>
</protein>
<dbReference type="Proteomes" id="UP001278500">
    <property type="component" value="Unassembled WGS sequence"/>
</dbReference>
<evidence type="ECO:0000313" key="1">
    <source>
        <dbReference type="EMBL" id="KAK3338469.1"/>
    </source>
</evidence>
<organism evidence="1 2">
    <name type="scientific">Neurospora tetraspora</name>
    <dbReference type="NCBI Taxonomy" id="94610"/>
    <lineage>
        <taxon>Eukaryota</taxon>
        <taxon>Fungi</taxon>
        <taxon>Dikarya</taxon>
        <taxon>Ascomycota</taxon>
        <taxon>Pezizomycotina</taxon>
        <taxon>Sordariomycetes</taxon>
        <taxon>Sordariomycetidae</taxon>
        <taxon>Sordariales</taxon>
        <taxon>Sordariaceae</taxon>
        <taxon>Neurospora</taxon>
    </lineage>
</organism>
<comment type="caution">
    <text evidence="1">The sequence shown here is derived from an EMBL/GenBank/DDBJ whole genome shotgun (WGS) entry which is preliminary data.</text>
</comment>
<dbReference type="RefSeq" id="XP_062677920.1">
    <property type="nucleotide sequence ID" value="XM_062830855.1"/>
</dbReference>
<reference evidence="1" key="1">
    <citation type="journal article" date="2023" name="Mol. Phylogenet. Evol.">
        <title>Genome-scale phylogeny and comparative genomics of the fungal order Sordariales.</title>
        <authorList>
            <person name="Hensen N."/>
            <person name="Bonometti L."/>
            <person name="Westerberg I."/>
            <person name="Brannstrom I.O."/>
            <person name="Guillou S."/>
            <person name="Cros-Aarteil S."/>
            <person name="Calhoun S."/>
            <person name="Haridas S."/>
            <person name="Kuo A."/>
            <person name="Mondo S."/>
            <person name="Pangilinan J."/>
            <person name="Riley R."/>
            <person name="LaButti K."/>
            <person name="Andreopoulos B."/>
            <person name="Lipzen A."/>
            <person name="Chen C."/>
            <person name="Yan M."/>
            <person name="Daum C."/>
            <person name="Ng V."/>
            <person name="Clum A."/>
            <person name="Steindorff A."/>
            <person name="Ohm R.A."/>
            <person name="Martin F."/>
            <person name="Silar P."/>
            <person name="Natvig D.O."/>
            <person name="Lalanne C."/>
            <person name="Gautier V."/>
            <person name="Ament-Velasquez S.L."/>
            <person name="Kruys A."/>
            <person name="Hutchinson M.I."/>
            <person name="Powell A.J."/>
            <person name="Barry K."/>
            <person name="Miller A.N."/>
            <person name="Grigoriev I.V."/>
            <person name="Debuchy R."/>
            <person name="Gladieux P."/>
            <person name="Hiltunen Thoren M."/>
            <person name="Johannesson H."/>
        </authorList>
    </citation>
    <scope>NUCLEOTIDE SEQUENCE</scope>
    <source>
        <strain evidence="1">CBS 560.94</strain>
    </source>
</reference>
<reference evidence="1" key="2">
    <citation type="submission" date="2023-06" db="EMBL/GenBank/DDBJ databases">
        <authorList>
            <consortium name="Lawrence Berkeley National Laboratory"/>
            <person name="Haridas S."/>
            <person name="Hensen N."/>
            <person name="Bonometti L."/>
            <person name="Westerberg I."/>
            <person name="Brannstrom I.O."/>
            <person name="Guillou S."/>
            <person name="Cros-Aarteil S."/>
            <person name="Calhoun S."/>
            <person name="Kuo A."/>
            <person name="Mondo S."/>
            <person name="Pangilinan J."/>
            <person name="Riley R."/>
            <person name="Labutti K."/>
            <person name="Andreopoulos B."/>
            <person name="Lipzen A."/>
            <person name="Chen C."/>
            <person name="Yanf M."/>
            <person name="Daum C."/>
            <person name="Ng V."/>
            <person name="Clum A."/>
            <person name="Steindorff A."/>
            <person name="Ohm R."/>
            <person name="Martin F."/>
            <person name="Silar P."/>
            <person name="Natvig D."/>
            <person name="Lalanne C."/>
            <person name="Gautier V."/>
            <person name="Ament-Velasquez S.L."/>
            <person name="Kruys A."/>
            <person name="Hutchinson M.I."/>
            <person name="Powell A.J."/>
            <person name="Barry K."/>
            <person name="Miller A.N."/>
            <person name="Grigoriev I.V."/>
            <person name="Debuchy R."/>
            <person name="Gladieux P."/>
            <person name="Thoren M.H."/>
            <person name="Johannesson H."/>
        </authorList>
    </citation>
    <scope>NUCLEOTIDE SEQUENCE</scope>
    <source>
        <strain evidence="1">CBS 560.94</strain>
    </source>
</reference>
<accession>A0AAE0J7U0</accession>
<sequence length="112" mass="13018">QEWLAENQVSWFLKEGDDILTVEPIKKSFYRLFYPENGTKVSGLQEYIYFTTTYPPPTRIEPTIKKLCCIKWDLVVDVLSLPTRTNSLGKVYYILNYEIDMMCSGSSIDFAV</sequence>
<dbReference type="AlphaFoldDB" id="A0AAE0J7U0"/>
<feature type="non-terminal residue" evidence="1">
    <location>
        <position position="1"/>
    </location>
</feature>
<evidence type="ECO:0000313" key="2">
    <source>
        <dbReference type="Proteomes" id="UP001278500"/>
    </source>
</evidence>
<gene>
    <name evidence="1" type="ORF">B0H65DRAFT_582541</name>
</gene>
<dbReference type="GeneID" id="87868009"/>
<name>A0AAE0J7U0_9PEZI</name>
<keyword evidence="2" id="KW-1185">Reference proteome</keyword>
<feature type="non-terminal residue" evidence="1">
    <location>
        <position position="112"/>
    </location>
</feature>